<protein>
    <submittedName>
        <fullName evidence="2">Uncharacterized protein</fullName>
    </submittedName>
</protein>
<reference evidence="2" key="1">
    <citation type="submission" date="2018-05" db="EMBL/GenBank/DDBJ databases">
        <authorList>
            <person name="Lanie J.A."/>
            <person name="Ng W.-L."/>
            <person name="Kazmierczak K.M."/>
            <person name="Andrzejewski T.M."/>
            <person name="Davidsen T.M."/>
            <person name="Wayne K.J."/>
            <person name="Tettelin H."/>
            <person name="Glass J.I."/>
            <person name="Rusch D."/>
            <person name="Podicherti R."/>
            <person name="Tsui H.-C.T."/>
            <person name="Winkler M.E."/>
        </authorList>
    </citation>
    <scope>NUCLEOTIDE SEQUENCE</scope>
</reference>
<dbReference type="AlphaFoldDB" id="A0A383BKE9"/>
<evidence type="ECO:0000256" key="1">
    <source>
        <dbReference type="SAM" id="MobiDB-lite"/>
    </source>
</evidence>
<feature type="region of interest" description="Disordered" evidence="1">
    <location>
        <begin position="65"/>
        <end position="91"/>
    </location>
</feature>
<organism evidence="2">
    <name type="scientific">marine metagenome</name>
    <dbReference type="NCBI Taxonomy" id="408172"/>
    <lineage>
        <taxon>unclassified sequences</taxon>
        <taxon>metagenomes</taxon>
        <taxon>ecological metagenomes</taxon>
    </lineage>
</organism>
<evidence type="ECO:0000313" key="2">
    <source>
        <dbReference type="EMBL" id="SVE20349.1"/>
    </source>
</evidence>
<sequence>SDRLRGRHSEAGPQPRIAQELLGGRCALGGLAGPCSGVAGSTGGVGLRSGRRGVGRSAAPPSVCLRGCGSGSPGHLRPERRGQGGSHTGEL</sequence>
<proteinExistence type="predicted"/>
<accession>A0A383BKE9</accession>
<feature type="non-terminal residue" evidence="2">
    <location>
        <position position="1"/>
    </location>
</feature>
<feature type="non-terminal residue" evidence="2">
    <location>
        <position position="91"/>
    </location>
</feature>
<name>A0A383BKE9_9ZZZZ</name>
<gene>
    <name evidence="2" type="ORF">METZ01_LOCUS473203</name>
</gene>
<dbReference type="EMBL" id="UINC01201147">
    <property type="protein sequence ID" value="SVE20349.1"/>
    <property type="molecule type" value="Genomic_DNA"/>
</dbReference>